<dbReference type="Proteomes" id="UP000221024">
    <property type="component" value="Unassembled WGS sequence"/>
</dbReference>
<feature type="compositionally biased region" description="Acidic residues" evidence="1">
    <location>
        <begin position="119"/>
        <end position="131"/>
    </location>
</feature>
<reference evidence="2 3" key="1">
    <citation type="submission" date="2017-10" db="EMBL/GenBank/DDBJ databases">
        <title>Draft genome of Longimonas halophila.</title>
        <authorList>
            <person name="Goh K.M."/>
            <person name="Shamsir M.S."/>
            <person name="Lim S.W."/>
        </authorList>
    </citation>
    <scope>NUCLEOTIDE SEQUENCE [LARGE SCALE GENOMIC DNA]</scope>
    <source>
        <strain evidence="2 3">KCTC 42399</strain>
    </source>
</reference>
<evidence type="ECO:0000313" key="3">
    <source>
        <dbReference type="Proteomes" id="UP000221024"/>
    </source>
</evidence>
<dbReference type="EMBL" id="PDEP01000003">
    <property type="protein sequence ID" value="PEN08349.1"/>
    <property type="molecule type" value="Genomic_DNA"/>
</dbReference>
<name>A0A2H3NR37_9BACT</name>
<dbReference type="AlphaFoldDB" id="A0A2H3NR37"/>
<evidence type="ECO:0000313" key="2">
    <source>
        <dbReference type="EMBL" id="PEN08349.1"/>
    </source>
</evidence>
<sequence length="174" mass="18761">MAHTSPSSASATQNALNALDTRDVTLPQRLWSWLAKQASEQKCSVDEVLATLIDVHRHPEQAVTQDKRSSAVPDSAAANRTKRDTSTTAAETKDADTDTAADRLRRMSNRLSAIRGDATDDTEDDTDDTAPDTESLMNEAMSALQQSANVEEEASDASESTSGSMFDVVRDEDA</sequence>
<proteinExistence type="predicted"/>
<protein>
    <submittedName>
        <fullName evidence="2">Uncharacterized protein</fullName>
    </submittedName>
</protein>
<feature type="compositionally biased region" description="Polar residues" evidence="1">
    <location>
        <begin position="1"/>
        <end position="16"/>
    </location>
</feature>
<organism evidence="2 3">
    <name type="scientific">Longimonas halophila</name>
    <dbReference type="NCBI Taxonomy" id="1469170"/>
    <lineage>
        <taxon>Bacteria</taxon>
        <taxon>Pseudomonadati</taxon>
        <taxon>Rhodothermota</taxon>
        <taxon>Rhodothermia</taxon>
        <taxon>Rhodothermales</taxon>
        <taxon>Salisaetaceae</taxon>
        <taxon>Longimonas</taxon>
    </lineage>
</organism>
<feature type="compositionally biased region" description="Basic and acidic residues" evidence="1">
    <location>
        <begin position="81"/>
        <end position="105"/>
    </location>
</feature>
<feature type="compositionally biased region" description="Basic and acidic residues" evidence="1">
    <location>
        <begin position="60"/>
        <end position="69"/>
    </location>
</feature>
<accession>A0A2H3NR37</accession>
<feature type="region of interest" description="Disordered" evidence="1">
    <location>
        <begin position="60"/>
        <end position="174"/>
    </location>
</feature>
<comment type="caution">
    <text evidence="2">The sequence shown here is derived from an EMBL/GenBank/DDBJ whole genome shotgun (WGS) entry which is preliminary data.</text>
</comment>
<evidence type="ECO:0000256" key="1">
    <source>
        <dbReference type="SAM" id="MobiDB-lite"/>
    </source>
</evidence>
<feature type="region of interest" description="Disordered" evidence="1">
    <location>
        <begin position="1"/>
        <end position="20"/>
    </location>
</feature>
<dbReference type="RefSeq" id="WP_098061388.1">
    <property type="nucleotide sequence ID" value="NZ_PDEP01000003.1"/>
</dbReference>
<gene>
    <name evidence="2" type="ORF">CRI93_04335</name>
</gene>
<keyword evidence="3" id="KW-1185">Reference proteome</keyword>